<sequence>MSRQCVVAVYESVEAARKAVHTLDESKFPSDQVSLVANSVHQDLKSTTPIQYGDEAGHDAAFGAGVGGLLGFFAAAPLLTIPGIGLLLIAGPVSAGLAGAIVGGFLGALNGWGVHENHVKDYEEEVKKGACIVVANGDPYEVDYAKQILDKTEAKKVSLYAHESADEVNP</sequence>
<dbReference type="InterPro" id="IPR052948">
    <property type="entry name" value="Low_temp-induced_all0457"/>
</dbReference>
<feature type="transmembrane region" description="Helical" evidence="1">
    <location>
        <begin position="86"/>
        <end position="109"/>
    </location>
</feature>
<name>A0A368KX47_9BACT</name>
<dbReference type="AlphaFoldDB" id="A0A368KX47"/>
<reference evidence="3 4" key="1">
    <citation type="submission" date="2018-07" db="EMBL/GenBank/DDBJ databases">
        <title>Comparative genomes isolates from brazilian mangrove.</title>
        <authorList>
            <person name="De Araujo J.E."/>
            <person name="Taketani R.G."/>
            <person name="Silva M.C.P."/>
            <person name="Lourenco M.V."/>
            <person name="Oliveira V.M."/>
            <person name="Andreote F.D."/>
        </authorList>
    </citation>
    <scope>NUCLEOTIDE SEQUENCE [LARGE SCALE GENOMIC DNA]</scope>
    <source>
        <strain evidence="3 4">HEX PRIS-MGV</strain>
    </source>
</reference>
<dbReference type="RefSeq" id="WP_114367090.1">
    <property type="nucleotide sequence ID" value="NZ_QPEX01000010.1"/>
</dbReference>
<evidence type="ECO:0000313" key="4">
    <source>
        <dbReference type="Proteomes" id="UP000253562"/>
    </source>
</evidence>
<dbReference type="Proteomes" id="UP000253562">
    <property type="component" value="Unassembled WGS sequence"/>
</dbReference>
<evidence type="ECO:0000313" key="3">
    <source>
        <dbReference type="EMBL" id="RCS54024.1"/>
    </source>
</evidence>
<dbReference type="PANTHER" id="PTHR36109:SF2">
    <property type="entry name" value="MEMBRANE PROTEIN"/>
    <property type="match status" value="1"/>
</dbReference>
<dbReference type="OrthoDB" id="281105at2"/>
<evidence type="ECO:0000256" key="1">
    <source>
        <dbReference type="SAM" id="Phobius"/>
    </source>
</evidence>
<feature type="domain" description="General stress protein 17M-like" evidence="2">
    <location>
        <begin position="6"/>
        <end position="73"/>
    </location>
</feature>
<dbReference type="Pfam" id="PF11181">
    <property type="entry name" value="YflT"/>
    <property type="match status" value="1"/>
</dbReference>
<dbReference type="InterPro" id="IPR025889">
    <property type="entry name" value="GSP17M-like_dom"/>
</dbReference>
<dbReference type="EMBL" id="QPEX01000010">
    <property type="protein sequence ID" value="RCS54024.1"/>
    <property type="molecule type" value="Genomic_DNA"/>
</dbReference>
<evidence type="ECO:0000259" key="2">
    <source>
        <dbReference type="Pfam" id="PF11181"/>
    </source>
</evidence>
<proteinExistence type="predicted"/>
<feature type="transmembrane region" description="Helical" evidence="1">
    <location>
        <begin position="60"/>
        <end position="79"/>
    </location>
</feature>
<comment type="caution">
    <text evidence="3">The sequence shown here is derived from an EMBL/GenBank/DDBJ whole genome shotgun (WGS) entry which is preliminary data.</text>
</comment>
<protein>
    <recommendedName>
        <fullName evidence="2">General stress protein 17M-like domain-containing protein</fullName>
    </recommendedName>
</protein>
<keyword evidence="1" id="KW-0472">Membrane</keyword>
<keyword evidence="1" id="KW-1133">Transmembrane helix</keyword>
<organism evidence="3 4">
    <name type="scientific">Bremerella cremea</name>
    <dbReference type="NCBI Taxonomy" id="1031537"/>
    <lineage>
        <taxon>Bacteria</taxon>
        <taxon>Pseudomonadati</taxon>
        <taxon>Planctomycetota</taxon>
        <taxon>Planctomycetia</taxon>
        <taxon>Pirellulales</taxon>
        <taxon>Pirellulaceae</taxon>
        <taxon>Bremerella</taxon>
    </lineage>
</organism>
<accession>A0A368KX47</accession>
<keyword evidence="1" id="KW-0812">Transmembrane</keyword>
<dbReference type="PANTHER" id="PTHR36109">
    <property type="entry name" value="MEMBRANE PROTEIN-RELATED"/>
    <property type="match status" value="1"/>
</dbReference>
<gene>
    <name evidence="3" type="ORF">DTL42_02390</name>
</gene>